<dbReference type="AlphaFoldDB" id="A0A1I6AYR6"/>
<reference evidence="2" key="1">
    <citation type="submission" date="2016-10" db="EMBL/GenBank/DDBJ databases">
        <authorList>
            <person name="Varghese N."/>
            <person name="Submissions S."/>
        </authorList>
    </citation>
    <scope>NUCLEOTIDE SEQUENCE [LARGE SCALE GENOMIC DNA]</scope>
    <source>
        <strain evidence="2">OR362-8,ATCC BAA-1266,JCM 13504</strain>
    </source>
</reference>
<name>A0A1I6AYR6_HYMAR</name>
<dbReference type="RefSeq" id="WP_092677607.1">
    <property type="nucleotide sequence ID" value="NZ_FOXS01000006.1"/>
</dbReference>
<evidence type="ECO:0000313" key="2">
    <source>
        <dbReference type="Proteomes" id="UP000199029"/>
    </source>
</evidence>
<organism evidence="1 2">
    <name type="scientific">Hymenobacter arizonensis</name>
    <name type="common">Siccationidurans arizonensis</name>
    <dbReference type="NCBI Taxonomy" id="1227077"/>
    <lineage>
        <taxon>Bacteria</taxon>
        <taxon>Pseudomonadati</taxon>
        <taxon>Bacteroidota</taxon>
        <taxon>Cytophagia</taxon>
        <taxon>Cytophagales</taxon>
        <taxon>Hymenobacteraceae</taxon>
        <taxon>Hymenobacter</taxon>
    </lineage>
</organism>
<dbReference type="EMBL" id="FOXS01000006">
    <property type="protein sequence ID" value="SFQ73830.1"/>
    <property type="molecule type" value="Genomic_DNA"/>
</dbReference>
<keyword evidence="2" id="KW-1185">Reference proteome</keyword>
<dbReference type="Proteomes" id="UP000199029">
    <property type="component" value="Unassembled WGS sequence"/>
</dbReference>
<proteinExistence type="predicted"/>
<evidence type="ECO:0000313" key="1">
    <source>
        <dbReference type="EMBL" id="SFQ73830.1"/>
    </source>
</evidence>
<dbReference type="PROSITE" id="PS51257">
    <property type="entry name" value="PROKAR_LIPOPROTEIN"/>
    <property type="match status" value="1"/>
</dbReference>
<sequence length="172" mass="20107">MKQLQFFIHLALATTILGSVSCNKIKTKKQQLSQSIHRFLFEKKERVFPGFDSATPDTESNKRRFKDFLGIEPTPDVKNIYCNSDRLGIDASYSFVFNCDSSTHQAIIKQLELKPDSLIHDFATGGFGTSVWWWNKEIPATVKPYSRQQKDLCWYLWRDQKNSKDYFLTYDM</sequence>
<dbReference type="OrthoDB" id="1441047at2"/>
<protein>
    <submittedName>
        <fullName evidence="1">Uncharacterized protein</fullName>
    </submittedName>
</protein>
<accession>A0A1I6AYR6</accession>
<gene>
    <name evidence="1" type="ORF">SAMN04515668_4059</name>
</gene>
<dbReference type="STRING" id="1227077.SAMN04515668_4059"/>